<protein>
    <submittedName>
        <fullName evidence="2">Protein kinase domain-containing protein</fullName>
    </submittedName>
</protein>
<evidence type="ECO:0000313" key="2">
    <source>
        <dbReference type="WBParaSite" id="ES5_v2.g20470.t1"/>
    </source>
</evidence>
<dbReference type="WBParaSite" id="ES5_v2.g20470.t1">
    <property type="protein sequence ID" value="ES5_v2.g20470.t1"/>
    <property type="gene ID" value="ES5_v2.g20470"/>
</dbReference>
<organism evidence="1 2">
    <name type="scientific">Panagrolaimus sp. ES5</name>
    <dbReference type="NCBI Taxonomy" id="591445"/>
    <lineage>
        <taxon>Eukaryota</taxon>
        <taxon>Metazoa</taxon>
        <taxon>Ecdysozoa</taxon>
        <taxon>Nematoda</taxon>
        <taxon>Chromadorea</taxon>
        <taxon>Rhabditida</taxon>
        <taxon>Tylenchina</taxon>
        <taxon>Panagrolaimomorpha</taxon>
        <taxon>Panagrolaimoidea</taxon>
        <taxon>Panagrolaimidae</taxon>
        <taxon>Panagrolaimus</taxon>
    </lineage>
</organism>
<accession>A0AC34FT89</accession>
<sequence>MEGGGGTKNLSAEIKEAAAKAALDAGHAPSALDIVKLYKGDKVSTWEVVKKLGEGGFGAVFLVKDTSGKITGVVMLDFGMARKYFDAQGKVRIPRWAAGFRGTIRYAPLSCHISRDQCRKDDLESFLYMLIELTKGSLPWKDIDNRDEIGQFKEKCRGESIKLLMGGCPKEYVAVMDYIDNICYYQTPDYNLVRQHFKTALQVNNLNEYPYDWENQPH</sequence>
<name>A0AC34FT89_9BILA</name>
<reference evidence="2" key="1">
    <citation type="submission" date="2022-11" db="UniProtKB">
        <authorList>
            <consortium name="WormBaseParasite"/>
        </authorList>
    </citation>
    <scope>IDENTIFICATION</scope>
</reference>
<evidence type="ECO:0000313" key="1">
    <source>
        <dbReference type="Proteomes" id="UP000887579"/>
    </source>
</evidence>
<dbReference type="Proteomes" id="UP000887579">
    <property type="component" value="Unplaced"/>
</dbReference>
<proteinExistence type="predicted"/>